<organism evidence="2 3">
    <name type="scientific">Gossypium tomentosum</name>
    <name type="common">Hawaiian cotton</name>
    <name type="synonym">Gossypium sandvicense</name>
    <dbReference type="NCBI Taxonomy" id="34277"/>
    <lineage>
        <taxon>Eukaryota</taxon>
        <taxon>Viridiplantae</taxon>
        <taxon>Streptophyta</taxon>
        <taxon>Embryophyta</taxon>
        <taxon>Tracheophyta</taxon>
        <taxon>Spermatophyta</taxon>
        <taxon>Magnoliopsida</taxon>
        <taxon>eudicotyledons</taxon>
        <taxon>Gunneridae</taxon>
        <taxon>Pentapetalae</taxon>
        <taxon>rosids</taxon>
        <taxon>malvids</taxon>
        <taxon>Malvales</taxon>
        <taxon>Malvaceae</taxon>
        <taxon>Malvoideae</taxon>
        <taxon>Gossypium</taxon>
    </lineage>
</organism>
<dbReference type="EMBL" id="CM017628">
    <property type="protein sequence ID" value="TYH66717.1"/>
    <property type="molecule type" value="Genomic_DNA"/>
</dbReference>
<feature type="region of interest" description="Disordered" evidence="1">
    <location>
        <begin position="52"/>
        <end position="71"/>
    </location>
</feature>
<dbReference type="Proteomes" id="UP000322667">
    <property type="component" value="Chromosome D06"/>
</dbReference>
<keyword evidence="3" id="KW-1185">Reference proteome</keyword>
<accession>A0A5D2KHX8</accession>
<dbReference type="EMBL" id="CM017628">
    <property type="protein sequence ID" value="TYH66716.1"/>
    <property type="molecule type" value="Genomic_DNA"/>
</dbReference>
<protein>
    <submittedName>
        <fullName evidence="2">Uncharacterized protein</fullName>
    </submittedName>
</protein>
<sequence length="71" mass="7715">MGITLVPTQPQRDNQDSYEMHITTEGSSEAGEGIFGSQKLVWDDMIKSGVGSRSMGGKQSWVGLGKKKNEI</sequence>
<evidence type="ECO:0000313" key="3">
    <source>
        <dbReference type="Proteomes" id="UP000322667"/>
    </source>
</evidence>
<reference evidence="2 3" key="1">
    <citation type="submission" date="2019-07" db="EMBL/GenBank/DDBJ databases">
        <title>WGS assembly of Gossypium tomentosum.</title>
        <authorList>
            <person name="Chen Z.J."/>
            <person name="Sreedasyam A."/>
            <person name="Ando A."/>
            <person name="Song Q."/>
            <person name="De L."/>
            <person name="Hulse-Kemp A."/>
            <person name="Ding M."/>
            <person name="Ye W."/>
            <person name="Kirkbride R."/>
            <person name="Jenkins J."/>
            <person name="Plott C."/>
            <person name="Lovell J."/>
            <person name="Lin Y.-M."/>
            <person name="Vaughn R."/>
            <person name="Liu B."/>
            <person name="Li W."/>
            <person name="Simpson S."/>
            <person name="Scheffler B."/>
            <person name="Saski C."/>
            <person name="Grover C."/>
            <person name="Hu G."/>
            <person name="Conover J."/>
            <person name="Carlson J."/>
            <person name="Shu S."/>
            <person name="Boston L."/>
            <person name="Williams M."/>
            <person name="Peterson D."/>
            <person name="Mcgee K."/>
            <person name="Jones D."/>
            <person name="Wendel J."/>
            <person name="Stelly D."/>
            <person name="Grimwood J."/>
            <person name="Schmutz J."/>
        </authorList>
    </citation>
    <scope>NUCLEOTIDE SEQUENCE [LARGE SCALE GENOMIC DNA]</scope>
    <source>
        <strain evidence="2">7179.01</strain>
    </source>
</reference>
<dbReference type="AlphaFoldDB" id="A0A5D2KHX8"/>
<gene>
    <name evidence="2" type="ORF">ES332_D06G141900v1</name>
</gene>
<evidence type="ECO:0000256" key="1">
    <source>
        <dbReference type="SAM" id="MobiDB-lite"/>
    </source>
</evidence>
<evidence type="ECO:0000313" key="2">
    <source>
        <dbReference type="EMBL" id="TYH66717.1"/>
    </source>
</evidence>
<name>A0A5D2KHX8_GOSTO</name>
<proteinExistence type="predicted"/>